<dbReference type="Gene3D" id="3.40.50.12170">
    <property type="entry name" value="Uncharacterised protein PF07075, DUF1343"/>
    <property type="match status" value="1"/>
</dbReference>
<evidence type="ECO:0000313" key="4">
    <source>
        <dbReference type="Proteomes" id="UP000460298"/>
    </source>
</evidence>
<evidence type="ECO:0000259" key="2">
    <source>
        <dbReference type="Pfam" id="PF20732"/>
    </source>
</evidence>
<dbReference type="Gene3D" id="3.90.1150.140">
    <property type="match status" value="1"/>
</dbReference>
<feature type="domain" description="Peptidoglycan beta-N-acetylmuramidase NamZ C-terminal" evidence="2">
    <location>
        <begin position="316"/>
        <end position="469"/>
    </location>
</feature>
<dbReference type="Pfam" id="PF07075">
    <property type="entry name" value="NamZ_N"/>
    <property type="match status" value="1"/>
</dbReference>
<reference evidence="3 4" key="1">
    <citation type="submission" date="2019-10" db="EMBL/GenBank/DDBJ databases">
        <title>Extracellular Electron Transfer in a Candidatus Methanoperedens spp. Enrichment Culture.</title>
        <authorList>
            <person name="Berger S."/>
            <person name="Rangel Shaw D."/>
            <person name="Berben T."/>
            <person name="In 'T Zandt M."/>
            <person name="Frank J."/>
            <person name="Reimann J."/>
            <person name="Jetten M.S.M."/>
            <person name="Welte C.U."/>
        </authorList>
    </citation>
    <scope>NUCLEOTIDE SEQUENCE [LARGE SCALE GENOMIC DNA]</scope>
    <source>
        <strain evidence="3">SB12</strain>
    </source>
</reference>
<gene>
    <name evidence="3" type="ORF">F9K24_12435</name>
</gene>
<dbReference type="Pfam" id="PF20732">
    <property type="entry name" value="NamZ_C"/>
    <property type="match status" value="1"/>
</dbReference>
<dbReference type="InterPro" id="IPR008302">
    <property type="entry name" value="NamZ"/>
</dbReference>
<proteinExistence type="predicted"/>
<name>A0A833LYE2_9LEPT</name>
<sequence length="471" mass="52776">MAIFPSDASAFFSRAFRICLLAILYTLIHCSTSPEQLRMRPPGECMSRLEARDFKVERNEEEGRICVLAARSSVLEAAEEASPTIFGPRRPVLGGLDLAAATGFRILEGRRFALLTNATGRDRELNSILDLLVSSGHRPELILEPEHGLYGADDTIHTGIFRVDSDTGIRVLSLYSQIKRPGPANLAGLDTLVVDLQNLPVRCYTYATTLTYILEDAEQAGLEVLILDRPHPYGIWPTAGGIVEEDYLSFVGTAPVPFLYSMTPGEYAIFMAQHRFPSLRLRVLRVHGFVPAEMDWVLAGSWINPSPNIPDLESALVYPGLVFFEGTNVSLGRGTTRPFVYSGAPWMKEKLVLEELRKLNLKGVRFGSVTFTPSASLYAGQHVRGIQFHPYSKEFDPLRTGYEYMRIVKRLHPAYFRIVGGRTFFMDRLWGSASYREAIEADLTYDEFRALWQDDSVAFEKLTASARIYGL</sequence>
<dbReference type="InterPro" id="IPR048502">
    <property type="entry name" value="NamZ_N"/>
</dbReference>
<dbReference type="EMBL" id="WBUI01000012">
    <property type="protein sequence ID" value="KAB2931735.1"/>
    <property type="molecule type" value="Genomic_DNA"/>
</dbReference>
<accession>A0A833LYE2</accession>
<organism evidence="3 4">
    <name type="scientific">Leptonema illini</name>
    <dbReference type="NCBI Taxonomy" id="183"/>
    <lineage>
        <taxon>Bacteria</taxon>
        <taxon>Pseudomonadati</taxon>
        <taxon>Spirochaetota</taxon>
        <taxon>Spirochaetia</taxon>
        <taxon>Leptospirales</taxon>
        <taxon>Leptospiraceae</taxon>
        <taxon>Leptonema</taxon>
    </lineage>
</organism>
<protein>
    <submittedName>
        <fullName evidence="3">DUF1343 domain-containing protein</fullName>
    </submittedName>
</protein>
<dbReference type="PANTHER" id="PTHR42915:SF1">
    <property type="entry name" value="PEPTIDOGLYCAN BETA-N-ACETYLMURAMIDASE NAMZ"/>
    <property type="match status" value="1"/>
</dbReference>
<feature type="domain" description="Peptidoglycan beta-N-acetylmuramidase NamZ N-terminal" evidence="1">
    <location>
        <begin position="113"/>
        <end position="312"/>
    </location>
</feature>
<dbReference type="PIRSF" id="PIRSF016719">
    <property type="entry name" value="UCP016719"/>
    <property type="match status" value="1"/>
</dbReference>
<evidence type="ECO:0000313" key="3">
    <source>
        <dbReference type="EMBL" id="KAB2931735.1"/>
    </source>
</evidence>
<comment type="caution">
    <text evidence="3">The sequence shown here is derived from an EMBL/GenBank/DDBJ whole genome shotgun (WGS) entry which is preliminary data.</text>
</comment>
<dbReference type="Proteomes" id="UP000460298">
    <property type="component" value="Unassembled WGS sequence"/>
</dbReference>
<evidence type="ECO:0000259" key="1">
    <source>
        <dbReference type="Pfam" id="PF07075"/>
    </source>
</evidence>
<dbReference type="PANTHER" id="PTHR42915">
    <property type="entry name" value="HYPOTHETICAL 460 KDA PROTEIN IN FEUA-SIGW INTERGENIC REGION [PRECURSOR]"/>
    <property type="match status" value="1"/>
</dbReference>
<dbReference type="GO" id="GO:0033922">
    <property type="term" value="F:peptidoglycan beta-N-acetylmuramidase activity"/>
    <property type="evidence" value="ECO:0007669"/>
    <property type="project" value="InterPro"/>
</dbReference>
<dbReference type="InterPro" id="IPR048503">
    <property type="entry name" value="NamZ_C"/>
</dbReference>
<dbReference type="AlphaFoldDB" id="A0A833LYE2"/>